<reference evidence="5 6" key="1">
    <citation type="submission" date="2015-10" db="EMBL/GenBank/DDBJ databases">
        <title>Metagenome-Assembled Genomes uncover a global brackish microbiome.</title>
        <authorList>
            <person name="Hugerth L.W."/>
            <person name="Larsson J."/>
            <person name="Alneberg J."/>
            <person name="Lindh M.V."/>
            <person name="Legrand C."/>
            <person name="Pinhassi J."/>
            <person name="Andersson A.F."/>
        </authorList>
    </citation>
    <scope>NUCLEOTIDE SEQUENCE [LARGE SCALE GENOMIC DNA]</scope>
    <source>
        <strain evidence="5">BACL9 MAG-120924-bin69</strain>
    </source>
</reference>
<accession>A0A0R2XAY0</accession>
<dbReference type="InterPro" id="IPR037278">
    <property type="entry name" value="ARFGAP/RecO"/>
</dbReference>
<dbReference type="InterPro" id="IPR003717">
    <property type="entry name" value="RecO"/>
</dbReference>
<proteinExistence type="predicted"/>
<protein>
    <recommendedName>
        <fullName evidence="4">DNA replication/recombination mediator RecO N-terminal domain-containing protein</fullName>
    </recommendedName>
</protein>
<feature type="domain" description="DNA replication/recombination mediator RecO N-terminal" evidence="4">
    <location>
        <begin position="1"/>
        <end position="80"/>
    </location>
</feature>
<evidence type="ECO:0000256" key="2">
    <source>
        <dbReference type="ARBA" id="ARBA00023172"/>
    </source>
</evidence>
<keyword evidence="2" id="KW-0233">DNA recombination</keyword>
<dbReference type="PANTHER" id="PTHR33991:SF1">
    <property type="entry name" value="DNA REPAIR PROTEIN RECO"/>
    <property type="match status" value="1"/>
</dbReference>
<dbReference type="Pfam" id="PF11967">
    <property type="entry name" value="RecO_N"/>
    <property type="match status" value="1"/>
</dbReference>
<dbReference type="AlphaFoldDB" id="A0A0R2XAY0"/>
<feature type="non-terminal residue" evidence="5">
    <location>
        <position position="165"/>
    </location>
</feature>
<dbReference type="PANTHER" id="PTHR33991">
    <property type="entry name" value="DNA REPAIR PROTEIN RECO"/>
    <property type="match status" value="1"/>
</dbReference>
<dbReference type="SUPFAM" id="SSF50249">
    <property type="entry name" value="Nucleic acid-binding proteins"/>
    <property type="match status" value="1"/>
</dbReference>
<evidence type="ECO:0000313" key="5">
    <source>
        <dbReference type="EMBL" id="KRP31587.1"/>
    </source>
</evidence>
<name>A0A0R2XAY0_9BACT</name>
<dbReference type="NCBIfam" id="TIGR00613">
    <property type="entry name" value="reco"/>
    <property type="match status" value="1"/>
</dbReference>
<dbReference type="Pfam" id="PF02565">
    <property type="entry name" value="RecO_C"/>
    <property type="match status" value="1"/>
</dbReference>
<dbReference type="InterPro" id="IPR012340">
    <property type="entry name" value="NA-bd_OB-fold"/>
</dbReference>
<evidence type="ECO:0000259" key="4">
    <source>
        <dbReference type="Pfam" id="PF11967"/>
    </source>
</evidence>
<organism evidence="5 6">
    <name type="scientific">Verrucomicrobia subdivision 6 bacterium BACL9 MAG-120924-bin69</name>
    <dbReference type="NCBI Taxonomy" id="1655635"/>
    <lineage>
        <taxon>Bacteria</taxon>
        <taxon>Pseudomonadati</taxon>
        <taxon>Verrucomicrobiota</taxon>
        <taxon>Verrucomicrobiia</taxon>
        <taxon>Verrucomicrobiales</taxon>
        <taxon>Verrucomicrobia subdivision 6</taxon>
    </lineage>
</organism>
<dbReference type="InterPro" id="IPR022572">
    <property type="entry name" value="DNA_rep/recomb_RecO_N"/>
</dbReference>
<dbReference type="GO" id="GO:0006302">
    <property type="term" value="P:double-strand break repair"/>
    <property type="evidence" value="ECO:0007669"/>
    <property type="project" value="TreeGrafter"/>
</dbReference>
<keyword evidence="3" id="KW-0234">DNA repair</keyword>
<gene>
    <name evidence="5" type="ORF">ABS33_08410</name>
</gene>
<evidence type="ECO:0000256" key="3">
    <source>
        <dbReference type="ARBA" id="ARBA00023204"/>
    </source>
</evidence>
<dbReference type="GO" id="GO:0006310">
    <property type="term" value="P:DNA recombination"/>
    <property type="evidence" value="ECO:0007669"/>
    <property type="project" value="UniProtKB-KW"/>
</dbReference>
<dbReference type="GO" id="GO:0043590">
    <property type="term" value="C:bacterial nucleoid"/>
    <property type="evidence" value="ECO:0007669"/>
    <property type="project" value="TreeGrafter"/>
</dbReference>
<evidence type="ECO:0000256" key="1">
    <source>
        <dbReference type="ARBA" id="ARBA00022763"/>
    </source>
</evidence>
<dbReference type="Proteomes" id="UP000051220">
    <property type="component" value="Unassembled WGS sequence"/>
</dbReference>
<evidence type="ECO:0000313" key="6">
    <source>
        <dbReference type="Proteomes" id="UP000051220"/>
    </source>
</evidence>
<dbReference type="EMBL" id="LIDN01000449">
    <property type="protein sequence ID" value="KRP31587.1"/>
    <property type="molecule type" value="Genomic_DNA"/>
</dbReference>
<dbReference type="SUPFAM" id="SSF57863">
    <property type="entry name" value="ArfGap/RecO-like zinc finger"/>
    <property type="match status" value="1"/>
</dbReference>
<sequence>MSQTLQDEGILFHVRRQGETSLLTVWLTRHHGVLRALARGAAKPGNPLKGHLDLFHECDITWDLSRRTSLHHLKEARLRETHAGLRQAYPRLLAATYFSQIIEQLAEPDADLGSLHTLLQSSLQWLAQKDPHHRLVERFERAVLKTLGLDDSRRTARSLLDDLSH</sequence>
<dbReference type="Gene3D" id="2.40.50.140">
    <property type="entry name" value="Nucleic acid-binding proteins"/>
    <property type="match status" value="1"/>
</dbReference>
<comment type="caution">
    <text evidence="5">The sequence shown here is derived from an EMBL/GenBank/DDBJ whole genome shotgun (WGS) entry which is preliminary data.</text>
</comment>
<keyword evidence="1" id="KW-0227">DNA damage</keyword>